<reference evidence="2 3" key="1">
    <citation type="submission" date="2020-08" db="EMBL/GenBank/DDBJ databases">
        <title>Sequencing the genomes of 1000 actinobacteria strains.</title>
        <authorList>
            <person name="Klenk H.-P."/>
        </authorList>
    </citation>
    <scope>NUCLEOTIDE SEQUENCE [LARGE SCALE GENOMIC DNA]</scope>
    <source>
        <strain evidence="2 3">DSM 45913</strain>
    </source>
</reference>
<feature type="domain" description="Lantibiotic dehydratase N-terminal" evidence="1">
    <location>
        <begin position="154"/>
        <end position="833"/>
    </location>
</feature>
<dbReference type="Pfam" id="PF04738">
    <property type="entry name" value="Lant_dehydr_N"/>
    <property type="match status" value="1"/>
</dbReference>
<dbReference type="EMBL" id="JACHJB010000003">
    <property type="protein sequence ID" value="MBB6350122.1"/>
    <property type="molecule type" value="Genomic_DNA"/>
</dbReference>
<protein>
    <recommendedName>
        <fullName evidence="1">Lantibiotic dehydratase N-terminal domain-containing protein</fullName>
    </recommendedName>
</protein>
<evidence type="ECO:0000313" key="3">
    <source>
        <dbReference type="Proteomes" id="UP000583800"/>
    </source>
</evidence>
<name>A0A7X0C895_9ACTN</name>
<dbReference type="RefSeq" id="WP_185087972.1">
    <property type="nucleotide sequence ID" value="NZ_JACHJB010000003.1"/>
</dbReference>
<evidence type="ECO:0000259" key="1">
    <source>
        <dbReference type="Pfam" id="PF04738"/>
    </source>
</evidence>
<sequence>MDDHDGEDGEKVWRVPPVFMARIGGLPYDSVLGLRSPALAAWAEDVLSTERRLDADRDRICDALSELVHGLADEALRHELLALRRDVFNRRAPRPGPRHETIRGLLSPPDRRTLDGWLVTREGYGRLRAGGQAIHDADLERAREHLRALAGTETLRNGLVLASPTLDSYIDRYRAAGRGTLPKRLRKVERTLLQYTFRTACKTSPFSTLTPVALGHFEEGAGSLLDCPAPHARGRGHARVNVAALGRLFEAITHEPALRADLPVQVVGGWQAHGGRVRYVRRTRRLGDEEAVVNLDQLEEQLFFLSEGRILAEILDAVGAGGTARFGELVAALHEADPGRRDPQDVEAFLALLLRLGFLTVPLLRLDVHSDEPVATFADRLRGIDRVWAKRLAARLDTVVELVAAFAGAGRDRRRDVVGRVRAEFEAAQVELGLTDVRTPRTLIYEDVAVGDPAAVKAEPGQWRDHLMGPLTKIANVLPAMDRTLPDRLAAKGFFVARYGRGGRCADLMEFVQAFGQDCYEQFQMMNMRRRPFTGDGVYTPHENWFRLPEVTAVDRARLRLLDAVRSAAAGLPAGAEEVELSEEALERVAGEFSGLRPTLDPRSFFLQLARTDGAPRAVLNRSYSGLTMLFSRFAHCFADADGGGLRGELAAFLRSLPPPDTVLAELVGGHDTTNLNLHPVVTAYELVCPGEVSGRPEEEQLRLEDLRLVHDTRTDEVRLWSDRLERYVVPVYLGFLVPMALSEVQRTLLVFGYTPMTGLDFWEGVPEHAEIDGVVHRPRLRCGDVVIQRRSWTVPAGGIPRRQPGEGDAEWFLRWRSWRRAHGLPVRVFVANALGKDATDQPGGGIPEFKPQYVDFDSVLSLGALEGMVKSGSGRVVITEMSPDAGELWLSGENGRYVSELVLEMDGVRHV</sequence>
<gene>
    <name evidence="2" type="ORF">FHU36_006694</name>
</gene>
<comment type="caution">
    <text evidence="2">The sequence shown here is derived from an EMBL/GenBank/DDBJ whole genome shotgun (WGS) entry which is preliminary data.</text>
</comment>
<dbReference type="InterPro" id="IPR006827">
    <property type="entry name" value="Lant_deHydtase_N"/>
</dbReference>
<organism evidence="2 3">
    <name type="scientific">Nonomuraea muscovyensis</name>
    <dbReference type="NCBI Taxonomy" id="1124761"/>
    <lineage>
        <taxon>Bacteria</taxon>
        <taxon>Bacillati</taxon>
        <taxon>Actinomycetota</taxon>
        <taxon>Actinomycetes</taxon>
        <taxon>Streptosporangiales</taxon>
        <taxon>Streptosporangiaceae</taxon>
        <taxon>Nonomuraea</taxon>
    </lineage>
</organism>
<keyword evidence="3" id="KW-1185">Reference proteome</keyword>
<accession>A0A7X0C895</accession>
<dbReference type="Proteomes" id="UP000583800">
    <property type="component" value="Unassembled WGS sequence"/>
</dbReference>
<proteinExistence type="predicted"/>
<evidence type="ECO:0000313" key="2">
    <source>
        <dbReference type="EMBL" id="MBB6350122.1"/>
    </source>
</evidence>
<dbReference type="AlphaFoldDB" id="A0A7X0C895"/>